<dbReference type="CDD" id="cd14279">
    <property type="entry name" value="CUE"/>
    <property type="match status" value="1"/>
</dbReference>
<sequence>MSWFLKQKDILTSLHPDMSEKMVHKRVLRKCGGDLEHAIRRRFIEHCSTEDYLNSVEEITTRTTIGKNWHKPPIDNRTILKSISISNKPQDRTPFKFCKCEEDLIEIVFQYREAFSPVNEPLGAIKGPEMEIMLNLKRPYPPLLRRPVYPASPRARAELETHINDLMKMGALRKVGHNQEIEVTTLRIIINKGCLVILEH</sequence>
<proteinExistence type="predicted"/>
<dbReference type="AlphaFoldDB" id="A0A9Q3CSY2"/>
<dbReference type="Proteomes" id="UP000765509">
    <property type="component" value="Unassembled WGS sequence"/>
</dbReference>
<gene>
    <name evidence="1" type="ORF">O181_030411</name>
</gene>
<evidence type="ECO:0000313" key="2">
    <source>
        <dbReference type="Proteomes" id="UP000765509"/>
    </source>
</evidence>
<dbReference type="EMBL" id="AVOT02010719">
    <property type="protein sequence ID" value="MBW0490696.1"/>
    <property type="molecule type" value="Genomic_DNA"/>
</dbReference>
<accession>A0A9Q3CSY2</accession>
<dbReference type="OrthoDB" id="2506710at2759"/>
<evidence type="ECO:0000313" key="1">
    <source>
        <dbReference type="EMBL" id="MBW0490696.1"/>
    </source>
</evidence>
<organism evidence="1 2">
    <name type="scientific">Austropuccinia psidii MF-1</name>
    <dbReference type="NCBI Taxonomy" id="1389203"/>
    <lineage>
        <taxon>Eukaryota</taxon>
        <taxon>Fungi</taxon>
        <taxon>Dikarya</taxon>
        <taxon>Basidiomycota</taxon>
        <taxon>Pucciniomycotina</taxon>
        <taxon>Pucciniomycetes</taxon>
        <taxon>Pucciniales</taxon>
        <taxon>Sphaerophragmiaceae</taxon>
        <taxon>Austropuccinia</taxon>
    </lineage>
</organism>
<keyword evidence="2" id="KW-1185">Reference proteome</keyword>
<comment type="caution">
    <text evidence="1">The sequence shown here is derived from an EMBL/GenBank/DDBJ whole genome shotgun (WGS) entry which is preliminary data.</text>
</comment>
<name>A0A9Q3CSY2_9BASI</name>
<protein>
    <submittedName>
        <fullName evidence="1">Uncharacterized protein</fullName>
    </submittedName>
</protein>
<reference evidence="1" key="1">
    <citation type="submission" date="2021-03" db="EMBL/GenBank/DDBJ databases">
        <title>Draft genome sequence of rust myrtle Austropuccinia psidii MF-1, a brazilian biotype.</title>
        <authorList>
            <person name="Quecine M.C."/>
            <person name="Pachon D.M.R."/>
            <person name="Bonatelli M.L."/>
            <person name="Correr F.H."/>
            <person name="Franceschini L.M."/>
            <person name="Leite T.F."/>
            <person name="Margarido G.R.A."/>
            <person name="Almeida C.A."/>
            <person name="Ferrarezi J.A."/>
            <person name="Labate C.A."/>
        </authorList>
    </citation>
    <scope>NUCLEOTIDE SEQUENCE</scope>
    <source>
        <strain evidence="1">MF-1</strain>
    </source>
</reference>